<protein>
    <submittedName>
        <fullName evidence="1">Uncharacterized protein</fullName>
    </submittedName>
</protein>
<dbReference type="AlphaFoldDB" id="A0AAD6X0N8"/>
<organism evidence="1 2">
    <name type="scientific">Mycena alexandri</name>
    <dbReference type="NCBI Taxonomy" id="1745969"/>
    <lineage>
        <taxon>Eukaryota</taxon>
        <taxon>Fungi</taxon>
        <taxon>Dikarya</taxon>
        <taxon>Basidiomycota</taxon>
        <taxon>Agaricomycotina</taxon>
        <taxon>Agaricomycetes</taxon>
        <taxon>Agaricomycetidae</taxon>
        <taxon>Agaricales</taxon>
        <taxon>Marasmiineae</taxon>
        <taxon>Mycenaceae</taxon>
        <taxon>Mycena</taxon>
    </lineage>
</organism>
<dbReference type="EMBL" id="JARJCM010000118">
    <property type="protein sequence ID" value="KAJ7027954.1"/>
    <property type="molecule type" value="Genomic_DNA"/>
</dbReference>
<dbReference type="Proteomes" id="UP001218188">
    <property type="component" value="Unassembled WGS sequence"/>
</dbReference>
<accession>A0AAD6X0N8</accession>
<keyword evidence="2" id="KW-1185">Reference proteome</keyword>
<name>A0AAD6X0N8_9AGAR</name>
<sequence length="162" mass="17466">MKMNWASVLTLEDSEVPDHPELIRRITRSFRTNIVCGTCLKALDSATSLSTPAADEKSISPEAKAIFESMENSVLPSSLVAALVAEILLGSDDALKPQLTALRSTLIELAARVDRCEPQVDEDEPSQLFPVGRPLSIFQDCVGVGIDVEQHVTAISAVLSYA</sequence>
<gene>
    <name evidence="1" type="ORF">C8F04DRAFT_1266541</name>
</gene>
<comment type="caution">
    <text evidence="1">The sequence shown here is derived from an EMBL/GenBank/DDBJ whole genome shotgun (WGS) entry which is preliminary data.</text>
</comment>
<proteinExistence type="predicted"/>
<evidence type="ECO:0000313" key="1">
    <source>
        <dbReference type="EMBL" id="KAJ7027954.1"/>
    </source>
</evidence>
<reference evidence="1" key="1">
    <citation type="submission" date="2023-03" db="EMBL/GenBank/DDBJ databases">
        <title>Massive genome expansion in bonnet fungi (Mycena s.s.) driven by repeated elements and novel gene families across ecological guilds.</title>
        <authorList>
            <consortium name="Lawrence Berkeley National Laboratory"/>
            <person name="Harder C.B."/>
            <person name="Miyauchi S."/>
            <person name="Viragh M."/>
            <person name="Kuo A."/>
            <person name="Thoen E."/>
            <person name="Andreopoulos B."/>
            <person name="Lu D."/>
            <person name="Skrede I."/>
            <person name="Drula E."/>
            <person name="Henrissat B."/>
            <person name="Morin E."/>
            <person name="Kohler A."/>
            <person name="Barry K."/>
            <person name="LaButti K."/>
            <person name="Morin E."/>
            <person name="Salamov A."/>
            <person name="Lipzen A."/>
            <person name="Mereny Z."/>
            <person name="Hegedus B."/>
            <person name="Baldrian P."/>
            <person name="Stursova M."/>
            <person name="Weitz H."/>
            <person name="Taylor A."/>
            <person name="Grigoriev I.V."/>
            <person name="Nagy L.G."/>
            <person name="Martin F."/>
            <person name="Kauserud H."/>
        </authorList>
    </citation>
    <scope>NUCLEOTIDE SEQUENCE</scope>
    <source>
        <strain evidence="1">CBHHK200</strain>
    </source>
</reference>
<evidence type="ECO:0000313" key="2">
    <source>
        <dbReference type="Proteomes" id="UP001218188"/>
    </source>
</evidence>